<feature type="coiled-coil region" evidence="1">
    <location>
        <begin position="100"/>
        <end position="141"/>
    </location>
</feature>
<proteinExistence type="predicted"/>
<dbReference type="EMBL" id="AMSQ01000014">
    <property type="protein sequence ID" value="EKU46838.1"/>
    <property type="molecule type" value="Genomic_DNA"/>
</dbReference>
<gene>
    <name evidence="2" type="ORF">C273_08561</name>
</gene>
<dbReference type="STRING" id="1229783.C273_08561"/>
<keyword evidence="3" id="KW-1185">Reference proteome</keyword>
<dbReference type="PATRIC" id="fig|1229783.3.peg.1723"/>
<organism evidence="2 3">
    <name type="scientific">Staphylococcus massiliensis S46</name>
    <dbReference type="NCBI Taxonomy" id="1229783"/>
    <lineage>
        <taxon>Bacteria</taxon>
        <taxon>Bacillati</taxon>
        <taxon>Bacillota</taxon>
        <taxon>Bacilli</taxon>
        <taxon>Bacillales</taxon>
        <taxon>Staphylococcaceae</taxon>
        <taxon>Staphylococcus</taxon>
    </lineage>
</organism>
<dbReference type="eggNOG" id="ENOG50305AA">
    <property type="taxonomic scope" value="Bacteria"/>
</dbReference>
<reference evidence="2 3" key="1">
    <citation type="journal article" date="2013" name="Genome Announc.">
        <title>Genome Sequence of Staphylococcus massiliensis Strain S46, Isolated from the Surface of Healthy Human Skin.</title>
        <authorList>
            <person name="Srivastav R."/>
            <person name="Singh A."/>
            <person name="Jangir P.K."/>
            <person name="Kumari C."/>
            <person name="Muduli S."/>
            <person name="Sharma R."/>
        </authorList>
    </citation>
    <scope>NUCLEOTIDE SEQUENCE [LARGE SCALE GENOMIC DNA]</scope>
    <source>
        <strain evidence="2 3">S46</strain>
    </source>
</reference>
<comment type="caution">
    <text evidence="2">The sequence shown here is derived from an EMBL/GenBank/DDBJ whole genome shotgun (WGS) entry which is preliminary data.</text>
</comment>
<evidence type="ECO:0000313" key="2">
    <source>
        <dbReference type="EMBL" id="EKU46838.1"/>
    </source>
</evidence>
<accession>K9AHR5</accession>
<evidence type="ECO:0008006" key="4">
    <source>
        <dbReference type="Google" id="ProtNLM"/>
    </source>
</evidence>
<dbReference type="Proteomes" id="UP000009885">
    <property type="component" value="Unassembled WGS sequence"/>
</dbReference>
<name>K9AHR5_9STAP</name>
<evidence type="ECO:0000256" key="1">
    <source>
        <dbReference type="SAM" id="Coils"/>
    </source>
</evidence>
<evidence type="ECO:0000313" key="3">
    <source>
        <dbReference type="Proteomes" id="UP000009885"/>
    </source>
</evidence>
<protein>
    <recommendedName>
        <fullName evidence="4">Staphylococcal protein</fullName>
    </recommendedName>
</protein>
<dbReference type="AlphaFoldDB" id="K9AHR5"/>
<keyword evidence="1" id="KW-0175">Coiled coil</keyword>
<sequence length="145" mass="17537">MVSEPFYNGGTRLEVIDMNFMQIYLQKLMQSWYQESIYHYQDVLDTKLKNINDYINYLKDKKDYIKEIIDSLTIELENKYIDMMEQHQIRYAENLSGQDIESMKHHLNEIEADYARLEDHLSEQNRRKLTMEQECDLLERIAVVS</sequence>